<gene>
    <name evidence="2" type="ORF">ARMSODRAFT_1027380</name>
</gene>
<evidence type="ECO:0000313" key="2">
    <source>
        <dbReference type="EMBL" id="PBK59528.1"/>
    </source>
</evidence>
<feature type="compositionally biased region" description="Polar residues" evidence="1">
    <location>
        <begin position="93"/>
        <end position="112"/>
    </location>
</feature>
<evidence type="ECO:0000313" key="3">
    <source>
        <dbReference type="Proteomes" id="UP000218334"/>
    </source>
</evidence>
<sequence length="279" mass="29811">MRVEHPFGSIQPDQPSGCATTFRGLCPLPPTAATPICFQNSPLADLTHPVAPSTQDYVYSTPTSGVSPRMRQHPVSPPTTTTTPPPPLTTTTNARRGTKCSTNPPHQPITSRNDIDANRPRGAGNAWGGGLLGKEILREKHRTVGDVEEEGGTKIGTPTAHNDGDGYTLLGIDGGVEGAANAPTIIVMRQFSRPLLPAPPKSNVGLPRTPATPETRIPHYLVGGTQLYRVTVPPMPPMLGVATLSTCPPLPPHNYPYGLSRRDLIRPRDLAKSMQILPF</sequence>
<feature type="region of interest" description="Disordered" evidence="1">
    <location>
        <begin position="60"/>
        <end position="130"/>
    </location>
</feature>
<name>A0A2H3B0K0_9AGAR</name>
<dbReference type="Proteomes" id="UP000218334">
    <property type="component" value="Unassembled WGS sequence"/>
</dbReference>
<dbReference type="AlphaFoldDB" id="A0A2H3B0K0"/>
<accession>A0A2H3B0K0</accession>
<protein>
    <submittedName>
        <fullName evidence="2">Uncharacterized protein</fullName>
    </submittedName>
</protein>
<keyword evidence="3" id="KW-1185">Reference proteome</keyword>
<dbReference type="EMBL" id="KZ293503">
    <property type="protein sequence ID" value="PBK59528.1"/>
    <property type="molecule type" value="Genomic_DNA"/>
</dbReference>
<proteinExistence type="predicted"/>
<evidence type="ECO:0000256" key="1">
    <source>
        <dbReference type="SAM" id="MobiDB-lite"/>
    </source>
</evidence>
<reference evidence="3" key="1">
    <citation type="journal article" date="2017" name="Nat. Ecol. Evol.">
        <title>Genome expansion and lineage-specific genetic innovations in the forest pathogenic fungi Armillaria.</title>
        <authorList>
            <person name="Sipos G."/>
            <person name="Prasanna A.N."/>
            <person name="Walter M.C."/>
            <person name="O'Connor E."/>
            <person name="Balint B."/>
            <person name="Krizsan K."/>
            <person name="Kiss B."/>
            <person name="Hess J."/>
            <person name="Varga T."/>
            <person name="Slot J."/>
            <person name="Riley R."/>
            <person name="Boka B."/>
            <person name="Rigling D."/>
            <person name="Barry K."/>
            <person name="Lee J."/>
            <person name="Mihaltcheva S."/>
            <person name="LaButti K."/>
            <person name="Lipzen A."/>
            <person name="Waldron R."/>
            <person name="Moloney N.M."/>
            <person name="Sperisen C."/>
            <person name="Kredics L."/>
            <person name="Vagvoelgyi C."/>
            <person name="Patrignani A."/>
            <person name="Fitzpatrick D."/>
            <person name="Nagy I."/>
            <person name="Doyle S."/>
            <person name="Anderson J.B."/>
            <person name="Grigoriev I.V."/>
            <person name="Gueldener U."/>
            <person name="Muensterkoetter M."/>
            <person name="Nagy L.G."/>
        </authorList>
    </citation>
    <scope>NUCLEOTIDE SEQUENCE [LARGE SCALE GENOMIC DNA]</scope>
    <source>
        <strain evidence="3">28-4</strain>
    </source>
</reference>
<organism evidence="2 3">
    <name type="scientific">Armillaria solidipes</name>
    <dbReference type="NCBI Taxonomy" id="1076256"/>
    <lineage>
        <taxon>Eukaryota</taxon>
        <taxon>Fungi</taxon>
        <taxon>Dikarya</taxon>
        <taxon>Basidiomycota</taxon>
        <taxon>Agaricomycotina</taxon>
        <taxon>Agaricomycetes</taxon>
        <taxon>Agaricomycetidae</taxon>
        <taxon>Agaricales</taxon>
        <taxon>Marasmiineae</taxon>
        <taxon>Physalacriaceae</taxon>
        <taxon>Armillaria</taxon>
    </lineage>
</organism>